<comment type="caution">
    <text evidence="2">The sequence shown here is derived from an EMBL/GenBank/DDBJ whole genome shotgun (WGS) entry which is preliminary data.</text>
</comment>
<reference evidence="2" key="1">
    <citation type="submission" date="2017-07" db="EMBL/GenBank/DDBJ databases">
        <title>Taro Niue Genome Assembly and Annotation.</title>
        <authorList>
            <person name="Atibalentja N."/>
            <person name="Keating K."/>
            <person name="Fields C.J."/>
        </authorList>
    </citation>
    <scope>NUCLEOTIDE SEQUENCE</scope>
    <source>
        <strain evidence="2">Niue_2</strain>
        <tissue evidence="2">Leaf</tissue>
    </source>
</reference>
<gene>
    <name evidence="2" type="ORF">Taro_053466</name>
</gene>
<feature type="region of interest" description="Disordered" evidence="1">
    <location>
        <begin position="1"/>
        <end position="44"/>
    </location>
</feature>
<dbReference type="AlphaFoldDB" id="A0A843XN52"/>
<evidence type="ECO:0000313" key="2">
    <source>
        <dbReference type="EMBL" id="MQM20445.1"/>
    </source>
</evidence>
<sequence length="200" mass="21611">MRVATGSTEIATGPCTGRDRLVGSGKQGLKMKNSGRSFDGSSSPRFLPLLASPPGPETSWHELGSAMRERALRDAVLATFAVQTRVGFPPAFISRVTRLVTVFAVALYWSVGYENLGFPLLTRSLRDVEGALLAVVFGFIQICGSTEPRWVQTSKVTMQITCTDTITPTLGSLHDGTSQLLDGSDTTKLSRPDAEYRNAR</sequence>
<evidence type="ECO:0000256" key="1">
    <source>
        <dbReference type="SAM" id="MobiDB-lite"/>
    </source>
</evidence>
<feature type="region of interest" description="Disordered" evidence="1">
    <location>
        <begin position="177"/>
        <end position="200"/>
    </location>
</feature>
<feature type="compositionally biased region" description="Polar residues" evidence="1">
    <location>
        <begin position="34"/>
        <end position="44"/>
    </location>
</feature>
<accession>A0A843XN52</accession>
<proteinExistence type="predicted"/>
<feature type="compositionally biased region" description="Polar residues" evidence="1">
    <location>
        <begin position="177"/>
        <end position="187"/>
    </location>
</feature>
<protein>
    <submittedName>
        <fullName evidence="2">Uncharacterized protein</fullName>
    </submittedName>
</protein>
<evidence type="ECO:0000313" key="3">
    <source>
        <dbReference type="Proteomes" id="UP000652761"/>
    </source>
</evidence>
<feature type="compositionally biased region" description="Polar residues" evidence="1">
    <location>
        <begin position="1"/>
        <end position="10"/>
    </location>
</feature>
<organism evidence="2 3">
    <name type="scientific">Colocasia esculenta</name>
    <name type="common">Wild taro</name>
    <name type="synonym">Arum esculentum</name>
    <dbReference type="NCBI Taxonomy" id="4460"/>
    <lineage>
        <taxon>Eukaryota</taxon>
        <taxon>Viridiplantae</taxon>
        <taxon>Streptophyta</taxon>
        <taxon>Embryophyta</taxon>
        <taxon>Tracheophyta</taxon>
        <taxon>Spermatophyta</taxon>
        <taxon>Magnoliopsida</taxon>
        <taxon>Liliopsida</taxon>
        <taxon>Araceae</taxon>
        <taxon>Aroideae</taxon>
        <taxon>Colocasieae</taxon>
        <taxon>Colocasia</taxon>
    </lineage>
</organism>
<name>A0A843XN52_COLES</name>
<keyword evidence="3" id="KW-1185">Reference proteome</keyword>
<feature type="compositionally biased region" description="Basic and acidic residues" evidence="1">
    <location>
        <begin position="188"/>
        <end position="200"/>
    </location>
</feature>
<dbReference type="EMBL" id="NMUH01009826">
    <property type="protein sequence ID" value="MQM20445.1"/>
    <property type="molecule type" value="Genomic_DNA"/>
</dbReference>
<dbReference type="Proteomes" id="UP000652761">
    <property type="component" value="Unassembled WGS sequence"/>
</dbReference>